<dbReference type="InterPro" id="IPR036638">
    <property type="entry name" value="HLH_DNA-bd_sf"/>
</dbReference>
<dbReference type="EMBL" id="MVBO01000055">
    <property type="protein sequence ID" value="OZJ04062.1"/>
    <property type="molecule type" value="Genomic_DNA"/>
</dbReference>
<evidence type="ECO:0000256" key="1">
    <source>
        <dbReference type="SAM" id="MobiDB-lite"/>
    </source>
</evidence>
<dbReference type="GO" id="GO:0046983">
    <property type="term" value="F:protein dimerization activity"/>
    <property type="evidence" value="ECO:0007669"/>
    <property type="project" value="InterPro"/>
</dbReference>
<sequence>MEITKKRKTETKQESIVLPTMTPPFTPTTAASPGQGAKPQGSLPPYQLPPPIVQADNGPSKANVTHSSSGEKAQPVYVMPPPLHPLTSAPQYASISPAYPAIYPSPTLPPGHHYAILPHQNGQAFPIRSASMSSDVSVTSGTTADQREHMRKVSHSAIERRRREKMNDKITQLKQLIPGCIEQEHLHKLDVLQYAIEYIKYLQGAVLDSKSKAALPTATEAQGGSFDSPPVRQFPKDMLTPETFKLQSSEIKTANPLRSVSISPIPKPVSDQSLSEGENVYSSDHPVTTAAATALQSLAESASQQDRQPPKDTSTPLRGIKPRDVMSLQGDISSS</sequence>
<dbReference type="Proteomes" id="UP000242875">
    <property type="component" value="Unassembled WGS sequence"/>
</dbReference>
<dbReference type="Gene3D" id="4.10.280.10">
    <property type="entry name" value="Helix-loop-helix DNA-binding domain"/>
    <property type="match status" value="1"/>
</dbReference>
<gene>
    <name evidence="3" type="ORF">BZG36_04651</name>
</gene>
<dbReference type="PANTHER" id="PTHR46266:SF4">
    <property type="entry name" value="TRANSCRIPTION FACTOR TT8"/>
    <property type="match status" value="1"/>
</dbReference>
<dbReference type="AlphaFoldDB" id="A0A261Y0D3"/>
<proteinExistence type="predicted"/>
<feature type="compositionally biased region" description="Polar residues" evidence="1">
    <location>
        <begin position="60"/>
        <end position="71"/>
    </location>
</feature>
<dbReference type="OrthoDB" id="690068at2759"/>
<evidence type="ECO:0000313" key="4">
    <source>
        <dbReference type="Proteomes" id="UP000242875"/>
    </source>
</evidence>
<reference evidence="3 4" key="1">
    <citation type="journal article" date="2017" name="Mycologia">
        <title>Bifiguratus adelaidae, gen. et sp. nov., a new member of Mucoromycotina in endophytic and soil-dwelling habitats.</title>
        <authorList>
            <person name="Torres-Cruz T.J."/>
            <person name="Billingsley Tobias T.L."/>
            <person name="Almatruk M."/>
            <person name="Hesse C."/>
            <person name="Kuske C.R."/>
            <person name="Desiro A."/>
            <person name="Benucci G.M."/>
            <person name="Bonito G."/>
            <person name="Stajich J.E."/>
            <person name="Dunlap C."/>
            <person name="Arnold A.E."/>
            <person name="Porras-Alfaro A."/>
        </authorList>
    </citation>
    <scope>NUCLEOTIDE SEQUENCE [LARGE SCALE GENOMIC DNA]</scope>
    <source>
        <strain evidence="3 4">AZ0501</strain>
    </source>
</reference>
<evidence type="ECO:0000313" key="3">
    <source>
        <dbReference type="EMBL" id="OZJ04062.1"/>
    </source>
</evidence>
<dbReference type="SMART" id="SM00353">
    <property type="entry name" value="HLH"/>
    <property type="match status" value="1"/>
</dbReference>
<dbReference type="InterPro" id="IPR011598">
    <property type="entry name" value="bHLH_dom"/>
</dbReference>
<feature type="compositionally biased region" description="Polar residues" evidence="1">
    <location>
        <begin position="271"/>
        <end position="285"/>
    </location>
</feature>
<dbReference type="PROSITE" id="PS50888">
    <property type="entry name" value="BHLH"/>
    <property type="match status" value="1"/>
</dbReference>
<dbReference type="Pfam" id="PF00010">
    <property type="entry name" value="HLH"/>
    <property type="match status" value="1"/>
</dbReference>
<feature type="region of interest" description="Disordered" evidence="1">
    <location>
        <begin position="297"/>
        <end position="335"/>
    </location>
</feature>
<accession>A0A261Y0D3</accession>
<name>A0A261Y0D3_9FUNG</name>
<dbReference type="PANTHER" id="PTHR46266">
    <property type="entry name" value="TRANSCRIPTION FACTOR TT8"/>
    <property type="match status" value="1"/>
</dbReference>
<dbReference type="SUPFAM" id="SSF47459">
    <property type="entry name" value="HLH, helix-loop-helix DNA-binding domain"/>
    <property type="match status" value="1"/>
</dbReference>
<feature type="region of interest" description="Disordered" evidence="1">
    <location>
        <begin position="1"/>
        <end position="75"/>
    </location>
</feature>
<comment type="caution">
    <text evidence="3">The sequence shown here is derived from an EMBL/GenBank/DDBJ whole genome shotgun (WGS) entry which is preliminary data.</text>
</comment>
<feature type="region of interest" description="Disordered" evidence="1">
    <location>
        <begin position="255"/>
        <end position="285"/>
    </location>
</feature>
<keyword evidence="4" id="KW-1185">Reference proteome</keyword>
<feature type="compositionally biased region" description="Low complexity" evidence="1">
    <location>
        <begin position="259"/>
        <end position="270"/>
    </location>
</feature>
<feature type="domain" description="BHLH" evidence="2">
    <location>
        <begin position="150"/>
        <end position="202"/>
    </location>
</feature>
<protein>
    <recommendedName>
        <fullName evidence="2">BHLH domain-containing protein</fullName>
    </recommendedName>
</protein>
<organism evidence="3 4">
    <name type="scientific">Bifiguratus adelaidae</name>
    <dbReference type="NCBI Taxonomy" id="1938954"/>
    <lineage>
        <taxon>Eukaryota</taxon>
        <taxon>Fungi</taxon>
        <taxon>Fungi incertae sedis</taxon>
        <taxon>Mucoromycota</taxon>
        <taxon>Mucoromycotina</taxon>
        <taxon>Endogonomycetes</taxon>
        <taxon>Endogonales</taxon>
        <taxon>Endogonales incertae sedis</taxon>
        <taxon>Bifiguratus</taxon>
    </lineage>
</organism>
<evidence type="ECO:0000259" key="2">
    <source>
        <dbReference type="PROSITE" id="PS50888"/>
    </source>
</evidence>